<feature type="compositionally biased region" description="Basic and acidic residues" evidence="1">
    <location>
        <begin position="152"/>
        <end position="167"/>
    </location>
</feature>
<keyword evidence="4" id="KW-1185">Reference proteome</keyword>
<gene>
    <name evidence="3" type="ORF">NEMBOFW57_010191</name>
</gene>
<evidence type="ECO:0000313" key="4">
    <source>
        <dbReference type="Proteomes" id="UP001197093"/>
    </source>
</evidence>
<evidence type="ECO:0000313" key="3">
    <source>
        <dbReference type="EMBL" id="KAG7285562.1"/>
    </source>
</evidence>
<dbReference type="EMBL" id="JAHCVI010000005">
    <property type="protein sequence ID" value="KAG7285562.1"/>
    <property type="molecule type" value="Genomic_DNA"/>
</dbReference>
<feature type="region of interest" description="Disordered" evidence="1">
    <location>
        <begin position="376"/>
        <end position="396"/>
    </location>
</feature>
<keyword evidence="2" id="KW-1133">Transmembrane helix</keyword>
<evidence type="ECO:0008006" key="5">
    <source>
        <dbReference type="Google" id="ProtNLM"/>
    </source>
</evidence>
<comment type="caution">
    <text evidence="3">The sequence shown here is derived from an EMBL/GenBank/DDBJ whole genome shotgun (WGS) entry which is preliminary data.</text>
</comment>
<reference evidence="3" key="1">
    <citation type="submission" date="2023-02" db="EMBL/GenBank/DDBJ databases">
        <authorList>
            <person name="Palmer J.M."/>
        </authorList>
    </citation>
    <scope>NUCLEOTIDE SEQUENCE</scope>
    <source>
        <strain evidence="3">FW57</strain>
    </source>
</reference>
<keyword evidence="2" id="KW-0472">Membrane</keyword>
<protein>
    <recommendedName>
        <fullName evidence="5">Peroxin 22-like protein</fullName>
    </recommendedName>
</protein>
<dbReference type="AlphaFoldDB" id="A0AAD4EU30"/>
<proteinExistence type="predicted"/>
<accession>A0AAD4EU30</accession>
<sequence>MSPPYESSRRRGVWNHWVPLAVTVTVATVGVAAWVWSQRKDDDHEDTEQPGAFQDLDYDNADYGDNPAYGASKDGADPKTPAFDGPQPRSGDAGLAPVDSSSSGWAALRRTPSPQQFFDSAKRTVAAGVTAAGAAVGSALAAIREEDKSAYADHETWSEEADAKQDRAVAPSQSKETNKRRKKVAIVVSADNHLDDIDADGFHEHAVSDKESRSCVEGYFHMLTSRKQSILSHIPRHLDHSKIKLYVLIYAPNLKDTALDTSSNKPPPSLSSSFSNIDHAQAQTTDDAKSPLVSASSADPSFNAVYAQAQALVEKDSMILTFTSANGHSHILRHIQPEIIYLQESLSGDNGSVVSNLQTWLRHDVILVVGAESGHGGLADSESEAREAGQGRSCGGTARTVGRGRVVVVVDGLRVQDDWARRVQGKE</sequence>
<evidence type="ECO:0000256" key="1">
    <source>
        <dbReference type="SAM" id="MobiDB-lite"/>
    </source>
</evidence>
<feature type="transmembrane region" description="Helical" evidence="2">
    <location>
        <begin position="12"/>
        <end position="36"/>
    </location>
</feature>
<organism evidence="3 4">
    <name type="scientific">Staphylotrichum longicolle</name>
    <dbReference type="NCBI Taxonomy" id="669026"/>
    <lineage>
        <taxon>Eukaryota</taxon>
        <taxon>Fungi</taxon>
        <taxon>Dikarya</taxon>
        <taxon>Ascomycota</taxon>
        <taxon>Pezizomycotina</taxon>
        <taxon>Sordariomycetes</taxon>
        <taxon>Sordariomycetidae</taxon>
        <taxon>Sordariales</taxon>
        <taxon>Chaetomiaceae</taxon>
        <taxon>Staphylotrichum</taxon>
    </lineage>
</organism>
<evidence type="ECO:0000256" key="2">
    <source>
        <dbReference type="SAM" id="Phobius"/>
    </source>
</evidence>
<name>A0AAD4EU30_9PEZI</name>
<keyword evidence="2" id="KW-0812">Transmembrane</keyword>
<dbReference type="Proteomes" id="UP001197093">
    <property type="component" value="Unassembled WGS sequence"/>
</dbReference>
<feature type="region of interest" description="Disordered" evidence="1">
    <location>
        <begin position="39"/>
        <end position="107"/>
    </location>
</feature>
<feature type="region of interest" description="Disordered" evidence="1">
    <location>
        <begin position="152"/>
        <end position="181"/>
    </location>
</feature>